<evidence type="ECO:0000313" key="1">
    <source>
        <dbReference type="EMBL" id="AES89046.1"/>
    </source>
</evidence>
<keyword evidence="3" id="KW-1185">Reference proteome</keyword>
<reference evidence="2" key="3">
    <citation type="submission" date="2015-04" db="UniProtKB">
        <authorList>
            <consortium name="EnsemblPlants"/>
        </authorList>
    </citation>
    <scope>IDENTIFICATION</scope>
    <source>
        <strain evidence="2">cv. Jemalong A17</strain>
    </source>
</reference>
<organism evidence="1 3">
    <name type="scientific">Medicago truncatula</name>
    <name type="common">Barrel medic</name>
    <name type="synonym">Medicago tribuloides</name>
    <dbReference type="NCBI Taxonomy" id="3880"/>
    <lineage>
        <taxon>Eukaryota</taxon>
        <taxon>Viridiplantae</taxon>
        <taxon>Streptophyta</taxon>
        <taxon>Embryophyta</taxon>
        <taxon>Tracheophyta</taxon>
        <taxon>Spermatophyta</taxon>
        <taxon>Magnoliopsida</taxon>
        <taxon>eudicotyledons</taxon>
        <taxon>Gunneridae</taxon>
        <taxon>Pentapetalae</taxon>
        <taxon>rosids</taxon>
        <taxon>fabids</taxon>
        <taxon>Fabales</taxon>
        <taxon>Fabaceae</taxon>
        <taxon>Papilionoideae</taxon>
        <taxon>50 kb inversion clade</taxon>
        <taxon>NPAAA clade</taxon>
        <taxon>Hologalegina</taxon>
        <taxon>IRL clade</taxon>
        <taxon>Trifolieae</taxon>
        <taxon>Medicago</taxon>
    </lineage>
</organism>
<dbReference type="EMBL" id="CM001220">
    <property type="protein sequence ID" value="AES89046.1"/>
    <property type="molecule type" value="Genomic_DNA"/>
</dbReference>
<reference evidence="1 3" key="1">
    <citation type="journal article" date="2011" name="Nature">
        <title>The Medicago genome provides insight into the evolution of rhizobial symbioses.</title>
        <authorList>
            <person name="Young N.D."/>
            <person name="Debelle F."/>
            <person name="Oldroyd G.E."/>
            <person name="Geurts R."/>
            <person name="Cannon S.B."/>
            <person name="Udvardi M.K."/>
            <person name="Benedito V.A."/>
            <person name="Mayer K.F."/>
            <person name="Gouzy J."/>
            <person name="Schoof H."/>
            <person name="Van de Peer Y."/>
            <person name="Proost S."/>
            <person name="Cook D.R."/>
            <person name="Meyers B.C."/>
            <person name="Spannagl M."/>
            <person name="Cheung F."/>
            <person name="De Mita S."/>
            <person name="Krishnakumar V."/>
            <person name="Gundlach H."/>
            <person name="Zhou S."/>
            <person name="Mudge J."/>
            <person name="Bharti A.K."/>
            <person name="Murray J.D."/>
            <person name="Naoumkina M.A."/>
            <person name="Rosen B."/>
            <person name="Silverstein K.A."/>
            <person name="Tang H."/>
            <person name="Rombauts S."/>
            <person name="Zhao P.X."/>
            <person name="Zhou P."/>
            <person name="Barbe V."/>
            <person name="Bardou P."/>
            <person name="Bechner M."/>
            <person name="Bellec A."/>
            <person name="Berger A."/>
            <person name="Berges H."/>
            <person name="Bidwell S."/>
            <person name="Bisseling T."/>
            <person name="Choisne N."/>
            <person name="Couloux A."/>
            <person name="Denny R."/>
            <person name="Deshpande S."/>
            <person name="Dai X."/>
            <person name="Doyle J.J."/>
            <person name="Dudez A.M."/>
            <person name="Farmer A.D."/>
            <person name="Fouteau S."/>
            <person name="Franken C."/>
            <person name="Gibelin C."/>
            <person name="Gish J."/>
            <person name="Goldstein S."/>
            <person name="Gonzalez A.J."/>
            <person name="Green P.J."/>
            <person name="Hallab A."/>
            <person name="Hartog M."/>
            <person name="Hua A."/>
            <person name="Humphray S.J."/>
            <person name="Jeong D.H."/>
            <person name="Jing Y."/>
            <person name="Jocker A."/>
            <person name="Kenton S.M."/>
            <person name="Kim D.J."/>
            <person name="Klee K."/>
            <person name="Lai H."/>
            <person name="Lang C."/>
            <person name="Lin S."/>
            <person name="Macmil S.L."/>
            <person name="Magdelenat G."/>
            <person name="Matthews L."/>
            <person name="McCorrison J."/>
            <person name="Monaghan E.L."/>
            <person name="Mun J.H."/>
            <person name="Najar F.Z."/>
            <person name="Nicholson C."/>
            <person name="Noirot C."/>
            <person name="O'Bleness M."/>
            <person name="Paule C.R."/>
            <person name="Poulain J."/>
            <person name="Prion F."/>
            <person name="Qin B."/>
            <person name="Qu C."/>
            <person name="Retzel E.F."/>
            <person name="Riddle C."/>
            <person name="Sallet E."/>
            <person name="Samain S."/>
            <person name="Samson N."/>
            <person name="Sanders I."/>
            <person name="Saurat O."/>
            <person name="Scarpelli C."/>
            <person name="Schiex T."/>
            <person name="Segurens B."/>
            <person name="Severin A.J."/>
            <person name="Sherrier D.J."/>
            <person name="Shi R."/>
            <person name="Sims S."/>
            <person name="Singer S.R."/>
            <person name="Sinharoy S."/>
            <person name="Sterck L."/>
            <person name="Viollet A."/>
            <person name="Wang B.B."/>
            <person name="Wang K."/>
            <person name="Wang M."/>
            <person name="Wang X."/>
            <person name="Warfsmann J."/>
            <person name="Weissenbach J."/>
            <person name="White D.D."/>
            <person name="White J.D."/>
            <person name="Wiley G.B."/>
            <person name="Wincker P."/>
            <person name="Xing Y."/>
            <person name="Yang L."/>
            <person name="Yao Z."/>
            <person name="Ying F."/>
            <person name="Zhai J."/>
            <person name="Zhou L."/>
            <person name="Zuber A."/>
            <person name="Denarie J."/>
            <person name="Dixon R.A."/>
            <person name="May G.D."/>
            <person name="Schwartz D.C."/>
            <person name="Rogers J."/>
            <person name="Quetier F."/>
            <person name="Town C.D."/>
            <person name="Roe B.A."/>
        </authorList>
    </citation>
    <scope>NUCLEOTIDE SEQUENCE [LARGE SCALE GENOMIC DNA]</scope>
    <source>
        <strain evidence="1">A17</strain>
        <strain evidence="2 3">cv. Jemalong A17</strain>
    </source>
</reference>
<dbReference type="HOGENOM" id="CLU_2907470_0_0_1"/>
<dbReference type="AlphaFoldDB" id="G7JEY8"/>
<protein>
    <submittedName>
        <fullName evidence="1 2">Uncharacterized protein</fullName>
    </submittedName>
</protein>
<evidence type="ECO:0000313" key="2">
    <source>
        <dbReference type="EnsemblPlants" id="AES89046"/>
    </source>
</evidence>
<sequence length="62" mass="7253">MHACVCGHKESKNVLENCDNIQCLQLEVQLVSFGYLSMFFHCAVVERFTIDFVRRTQRVIMD</sequence>
<name>G7JEY8_MEDTR</name>
<dbReference type="PaxDb" id="3880-AES89046"/>
<accession>G7JEY8</accession>
<dbReference type="EnsemblPlants" id="AES89046">
    <property type="protein sequence ID" value="AES89046"/>
    <property type="gene ID" value="MTR_4g068400"/>
</dbReference>
<evidence type="ECO:0000313" key="3">
    <source>
        <dbReference type="Proteomes" id="UP000002051"/>
    </source>
</evidence>
<gene>
    <name evidence="1" type="ordered locus">MTR_4g068400</name>
</gene>
<dbReference type="Proteomes" id="UP000002051">
    <property type="component" value="Chromosome 4"/>
</dbReference>
<reference evidence="1 3" key="2">
    <citation type="journal article" date="2014" name="BMC Genomics">
        <title>An improved genome release (version Mt4.0) for the model legume Medicago truncatula.</title>
        <authorList>
            <person name="Tang H."/>
            <person name="Krishnakumar V."/>
            <person name="Bidwell S."/>
            <person name="Rosen B."/>
            <person name="Chan A."/>
            <person name="Zhou S."/>
            <person name="Gentzbittel L."/>
            <person name="Childs K.L."/>
            <person name="Yandell M."/>
            <person name="Gundlach H."/>
            <person name="Mayer K.F."/>
            <person name="Schwartz D.C."/>
            <person name="Town C.D."/>
        </authorList>
    </citation>
    <scope>GENOME REANNOTATION</scope>
    <source>
        <strain evidence="2 3">cv. Jemalong A17</strain>
    </source>
</reference>
<proteinExistence type="predicted"/>